<protein>
    <recommendedName>
        <fullName evidence="3">Phage protein</fullName>
    </recommendedName>
</protein>
<dbReference type="AlphaFoldDB" id="A0A7H2BGD4"/>
<evidence type="ECO:0000313" key="2">
    <source>
        <dbReference type="Proteomes" id="UP000516404"/>
    </source>
</evidence>
<dbReference type="RefSeq" id="WP_190725326.1">
    <property type="nucleotide sequence ID" value="NZ_CP061539.1"/>
</dbReference>
<evidence type="ECO:0000313" key="1">
    <source>
        <dbReference type="EMBL" id="QNV38730.1"/>
    </source>
</evidence>
<name>A0A7H2BGD4_9MICC</name>
<sequence length="358" mass="40165">MAQNNLTTKLAQTVLSSAGMQGRLVSAMMQALAEIWGSFDGWYDDDGVEQAAQLAVDAEQRVLEQVKTLAESTMQALMLQTGQALKAEAPQPFEYPRGVDPLEVWKRPAEQYRYAVSVGETEQDALLAALDRVEHIANTDAQLTRRDAQVRQLRRSDKVIGYRRIIHPELSKSGVCGLCIVAADRVYKVDDLMPIHDGCNCDVAPITKANDPGMSLNQDDLKKLYSAAGDSTAAKDLKNIRVASYEHGELGPVLIRAGDKYLTEDEAKTRKRARKPKVAVVDTSSLRYLRQKEDRTKHDLNRLIGNARTQHEAYQRRIQELRDSGMSAHDPKVLGMIFARRRMEQELKKYSKELEKVA</sequence>
<proteinExistence type="predicted"/>
<keyword evidence="2" id="KW-1185">Reference proteome</keyword>
<dbReference type="Proteomes" id="UP000516404">
    <property type="component" value="Chromosome"/>
</dbReference>
<dbReference type="GeneID" id="96623718"/>
<organism evidence="1 2">
    <name type="scientific">Rothia terrae</name>
    <dbReference type="NCBI Taxonomy" id="396015"/>
    <lineage>
        <taxon>Bacteria</taxon>
        <taxon>Bacillati</taxon>
        <taxon>Actinomycetota</taxon>
        <taxon>Actinomycetes</taxon>
        <taxon>Micrococcales</taxon>
        <taxon>Micrococcaceae</taxon>
        <taxon>Rothia</taxon>
    </lineage>
</organism>
<evidence type="ECO:0008006" key="3">
    <source>
        <dbReference type="Google" id="ProtNLM"/>
    </source>
</evidence>
<dbReference type="KEGG" id="rter:IDM49_05675"/>
<gene>
    <name evidence="1" type="ORF">IDM49_05675</name>
</gene>
<reference evidence="1 2" key="1">
    <citation type="submission" date="2020-09" db="EMBL/GenBank/DDBJ databases">
        <title>Investigation of environmental microbes.</title>
        <authorList>
            <person name="Ou Y."/>
            <person name="Kang Q."/>
        </authorList>
    </citation>
    <scope>NUCLEOTIDE SEQUENCE [LARGE SCALE GENOMIC DNA]</scope>
    <source>
        <strain evidence="1 2">KJZ-14</strain>
    </source>
</reference>
<accession>A0A7H2BGD4</accession>
<dbReference type="EMBL" id="CP061539">
    <property type="protein sequence ID" value="QNV38730.1"/>
    <property type="molecule type" value="Genomic_DNA"/>
</dbReference>